<evidence type="ECO:0000313" key="1">
    <source>
        <dbReference type="EMBL" id="KAJ1352906.1"/>
    </source>
</evidence>
<proteinExistence type="predicted"/>
<dbReference type="Proteomes" id="UP001196413">
    <property type="component" value="Unassembled WGS sequence"/>
</dbReference>
<reference evidence="1" key="1">
    <citation type="submission" date="2021-06" db="EMBL/GenBank/DDBJ databases">
        <title>Parelaphostrongylus tenuis whole genome reference sequence.</title>
        <authorList>
            <person name="Garwood T.J."/>
            <person name="Larsen P.A."/>
            <person name="Fountain-Jones N.M."/>
            <person name="Garbe J.R."/>
            <person name="Macchietto M.G."/>
            <person name="Kania S.A."/>
            <person name="Gerhold R.W."/>
            <person name="Richards J.E."/>
            <person name="Wolf T.M."/>
        </authorList>
    </citation>
    <scope>NUCLEOTIDE SEQUENCE</scope>
    <source>
        <strain evidence="1">MNPRO001-30</strain>
        <tissue evidence="1">Meninges</tissue>
    </source>
</reference>
<accession>A0AAD5MRS6</accession>
<evidence type="ECO:0000313" key="2">
    <source>
        <dbReference type="Proteomes" id="UP001196413"/>
    </source>
</evidence>
<dbReference type="EMBL" id="JAHQIW010001561">
    <property type="protein sequence ID" value="KAJ1352906.1"/>
    <property type="molecule type" value="Genomic_DNA"/>
</dbReference>
<organism evidence="1 2">
    <name type="scientific">Parelaphostrongylus tenuis</name>
    <name type="common">Meningeal worm</name>
    <dbReference type="NCBI Taxonomy" id="148309"/>
    <lineage>
        <taxon>Eukaryota</taxon>
        <taxon>Metazoa</taxon>
        <taxon>Ecdysozoa</taxon>
        <taxon>Nematoda</taxon>
        <taxon>Chromadorea</taxon>
        <taxon>Rhabditida</taxon>
        <taxon>Rhabditina</taxon>
        <taxon>Rhabditomorpha</taxon>
        <taxon>Strongyloidea</taxon>
        <taxon>Metastrongylidae</taxon>
        <taxon>Parelaphostrongylus</taxon>
    </lineage>
</organism>
<keyword evidence="2" id="KW-1185">Reference proteome</keyword>
<dbReference type="AlphaFoldDB" id="A0AAD5MRS6"/>
<sequence>MEQFAGHRLNAFLIEKNEFTMGALAGWNGQGLSPLKALPSLPNKIKMLIFWPHK</sequence>
<name>A0AAD5MRS6_PARTN</name>
<gene>
    <name evidence="1" type="ORF">KIN20_009408</name>
</gene>
<protein>
    <submittedName>
        <fullName evidence="1">Uncharacterized protein</fullName>
    </submittedName>
</protein>
<comment type="caution">
    <text evidence="1">The sequence shown here is derived from an EMBL/GenBank/DDBJ whole genome shotgun (WGS) entry which is preliminary data.</text>
</comment>